<name>A0A975BG95_9BACT</name>
<accession>A0A975BG95</accession>
<proteinExistence type="predicted"/>
<sequence>MSSILTLVPRLCLGMREPRLCLRHKSNFYRSGVANLQFGNIHRGACQTVSLALRRFLHRKSPI</sequence>
<dbReference type="Proteomes" id="UP000663722">
    <property type="component" value="Chromosome"/>
</dbReference>
<organism evidence="1 2">
    <name type="scientific">Desulfonema magnum</name>
    <dbReference type="NCBI Taxonomy" id="45655"/>
    <lineage>
        <taxon>Bacteria</taxon>
        <taxon>Pseudomonadati</taxon>
        <taxon>Thermodesulfobacteriota</taxon>
        <taxon>Desulfobacteria</taxon>
        <taxon>Desulfobacterales</taxon>
        <taxon>Desulfococcaceae</taxon>
        <taxon>Desulfonema</taxon>
    </lineage>
</organism>
<gene>
    <name evidence="1" type="ORF">dnm_007250</name>
</gene>
<protein>
    <submittedName>
        <fullName evidence="1">Uncharacterized protein</fullName>
    </submittedName>
</protein>
<reference evidence="1" key="1">
    <citation type="journal article" date="2021" name="Microb. Physiol.">
        <title>Proteogenomic Insights into the Physiology of Marine, Sulfate-Reducing, Filamentous Desulfonema limicola and Desulfonema magnum.</title>
        <authorList>
            <person name="Schnaars V."/>
            <person name="Wohlbrand L."/>
            <person name="Scheve S."/>
            <person name="Hinrichs C."/>
            <person name="Reinhardt R."/>
            <person name="Rabus R."/>
        </authorList>
    </citation>
    <scope>NUCLEOTIDE SEQUENCE</scope>
    <source>
        <strain evidence="1">4be13</strain>
    </source>
</reference>
<keyword evidence="2" id="KW-1185">Reference proteome</keyword>
<evidence type="ECO:0000313" key="1">
    <source>
        <dbReference type="EMBL" id="QTA84725.1"/>
    </source>
</evidence>
<dbReference type="EMBL" id="CP061800">
    <property type="protein sequence ID" value="QTA84725.1"/>
    <property type="molecule type" value="Genomic_DNA"/>
</dbReference>
<evidence type="ECO:0000313" key="2">
    <source>
        <dbReference type="Proteomes" id="UP000663722"/>
    </source>
</evidence>
<dbReference type="KEGG" id="dmm:dnm_007250"/>
<dbReference type="AlphaFoldDB" id="A0A975BG95"/>